<sequence length="645" mass="69208">MANGKALAGSWCKFIEMMFGAAADWAEVPSFYLSAGDPLLGSLVPSCWSPNQHESLAPRHVPHSVPITVLAIGITIVHQRSSSPTISTALSFSVTLSGSSLPLFSRPNLVTHPLPHRPTAALVIISRRRRHPPKISLILLVHLPITLIAILLLHHNSLPQISQKMSHPVLPNISPPPPLNLATPTLHAAVRSQSSSPTSLYSDYPPFATPPAAKCPLSQRRSPRPLQGPEPSTPSTSHRSNHLPRNLPLSLSTTTHHGTDLHPARLPQYLSAGTLSAIANLSSISSFSSLGTLRFRPLLTPYPPSSSNIKPLLSSRTLRAPSSAFSSPSAVVAPRVHPQGPPSAPSIRKVLTQTHLSSPSRDCTTRLNHPSPYDLSTHSQTSALCLNTRLRTLSALRRALHRSTAPPPSGSHLGTTQCRSGLSHPPIGSSLAPRNIDTKKPLKQSRPPGNSSRSISRHPPHTLTRPGQLYHQSPQTPTQPSVSTSPTPRSHINCPSVTNPTRSKFSPIGGYPSHSPALPVWVSSLSGPVHRYPRAQRRIPSSAAPQGAPHKRTENASSVNDNFHFVSDPQSLSSRGYSNPHPKRKKHATTPHSRRLKSRLLPYYTLLMREGEEGGDGGEEGGDGGPGGFRGGGTLEDDRRAEGAP</sequence>
<keyword evidence="2" id="KW-0812">Transmembrane</keyword>
<feature type="compositionally biased region" description="Polar residues" evidence="1">
    <location>
        <begin position="493"/>
        <end position="504"/>
    </location>
</feature>
<feature type="compositionally biased region" description="Polar residues" evidence="1">
    <location>
        <begin position="191"/>
        <end position="201"/>
    </location>
</feature>
<dbReference type="AlphaFoldDB" id="A0AAV2J525"/>
<evidence type="ECO:0000256" key="2">
    <source>
        <dbReference type="SAM" id="Phobius"/>
    </source>
</evidence>
<evidence type="ECO:0000256" key="1">
    <source>
        <dbReference type="SAM" id="MobiDB-lite"/>
    </source>
</evidence>
<keyword evidence="2" id="KW-0472">Membrane</keyword>
<name>A0AAV2J525_KNICA</name>
<feature type="compositionally biased region" description="Basic residues" evidence="1">
    <location>
        <begin position="581"/>
        <end position="598"/>
    </location>
</feature>
<feature type="region of interest" description="Disordered" evidence="1">
    <location>
        <begin position="538"/>
        <end position="645"/>
    </location>
</feature>
<accession>A0AAV2J525</accession>
<feature type="region of interest" description="Disordered" evidence="1">
    <location>
        <begin position="327"/>
        <end position="346"/>
    </location>
</feature>
<feature type="region of interest" description="Disordered" evidence="1">
    <location>
        <begin position="402"/>
        <end position="510"/>
    </location>
</feature>
<keyword evidence="2" id="KW-1133">Transmembrane helix</keyword>
<keyword evidence="4" id="KW-1185">Reference proteome</keyword>
<evidence type="ECO:0000313" key="3">
    <source>
        <dbReference type="EMBL" id="CAL1572716.1"/>
    </source>
</evidence>
<protein>
    <submittedName>
        <fullName evidence="3">Uncharacterized protein</fullName>
    </submittedName>
</protein>
<evidence type="ECO:0000313" key="4">
    <source>
        <dbReference type="Proteomes" id="UP001497482"/>
    </source>
</evidence>
<feature type="compositionally biased region" description="Gly residues" evidence="1">
    <location>
        <begin position="623"/>
        <end position="634"/>
    </location>
</feature>
<proteinExistence type="predicted"/>
<feature type="compositionally biased region" description="Low complexity" evidence="1">
    <location>
        <begin position="327"/>
        <end position="336"/>
    </location>
</feature>
<gene>
    <name evidence="3" type="ORF">KC01_LOCUS4729</name>
</gene>
<feature type="compositionally biased region" description="Acidic residues" evidence="1">
    <location>
        <begin position="613"/>
        <end position="622"/>
    </location>
</feature>
<feature type="region of interest" description="Disordered" evidence="1">
    <location>
        <begin position="181"/>
        <end position="260"/>
    </location>
</feature>
<feature type="transmembrane region" description="Helical" evidence="2">
    <location>
        <begin position="135"/>
        <end position="154"/>
    </location>
</feature>
<feature type="region of interest" description="Disordered" evidence="1">
    <location>
        <begin position="355"/>
        <end position="379"/>
    </location>
</feature>
<reference evidence="3 4" key="1">
    <citation type="submission" date="2024-04" db="EMBL/GenBank/DDBJ databases">
        <authorList>
            <person name="Waldvogel A.-M."/>
            <person name="Schoenle A."/>
        </authorList>
    </citation>
    <scope>NUCLEOTIDE SEQUENCE [LARGE SCALE GENOMIC DNA]</scope>
</reference>
<feature type="compositionally biased region" description="Low complexity" evidence="1">
    <location>
        <begin position="472"/>
        <end position="488"/>
    </location>
</feature>
<organism evidence="3 4">
    <name type="scientific">Knipowitschia caucasica</name>
    <name type="common">Caucasian dwarf goby</name>
    <name type="synonym">Pomatoschistus caucasicus</name>
    <dbReference type="NCBI Taxonomy" id="637954"/>
    <lineage>
        <taxon>Eukaryota</taxon>
        <taxon>Metazoa</taxon>
        <taxon>Chordata</taxon>
        <taxon>Craniata</taxon>
        <taxon>Vertebrata</taxon>
        <taxon>Euteleostomi</taxon>
        <taxon>Actinopterygii</taxon>
        <taxon>Neopterygii</taxon>
        <taxon>Teleostei</taxon>
        <taxon>Neoteleostei</taxon>
        <taxon>Acanthomorphata</taxon>
        <taxon>Gobiaria</taxon>
        <taxon>Gobiiformes</taxon>
        <taxon>Gobioidei</taxon>
        <taxon>Gobiidae</taxon>
        <taxon>Gobiinae</taxon>
        <taxon>Knipowitschia</taxon>
    </lineage>
</organism>
<dbReference type="Proteomes" id="UP001497482">
    <property type="component" value="Chromosome 11"/>
</dbReference>
<dbReference type="EMBL" id="OZ035833">
    <property type="protein sequence ID" value="CAL1572716.1"/>
    <property type="molecule type" value="Genomic_DNA"/>
</dbReference>
<feature type="compositionally biased region" description="Basic and acidic residues" evidence="1">
    <location>
        <begin position="636"/>
        <end position="645"/>
    </location>
</feature>
<feature type="compositionally biased region" description="Polar residues" evidence="1">
    <location>
        <begin position="568"/>
        <end position="577"/>
    </location>
</feature>